<keyword evidence="2" id="KW-1185">Reference proteome</keyword>
<sequence length="86" mass="8947">GVIIPSNSSSKPTSTSTPTSSTSQSNVGAIVGGAIGFIIFVSALVAVGIILYRKRHGTKMSNPLINTNNQACSDTNPQIYSDINHQ</sequence>
<feature type="non-terminal residue" evidence="1">
    <location>
        <position position="1"/>
    </location>
</feature>
<reference evidence="1" key="1">
    <citation type="submission" date="2021-06" db="EMBL/GenBank/DDBJ databases">
        <authorList>
            <person name="Kallberg Y."/>
            <person name="Tangrot J."/>
            <person name="Rosling A."/>
        </authorList>
    </citation>
    <scope>NUCLEOTIDE SEQUENCE</scope>
    <source>
        <strain evidence="1">MA461A</strain>
    </source>
</reference>
<proteinExistence type="predicted"/>
<feature type="non-terminal residue" evidence="1">
    <location>
        <position position="86"/>
    </location>
</feature>
<comment type="caution">
    <text evidence="1">The sequence shown here is derived from an EMBL/GenBank/DDBJ whole genome shotgun (WGS) entry which is preliminary data.</text>
</comment>
<dbReference type="Proteomes" id="UP000789920">
    <property type="component" value="Unassembled WGS sequence"/>
</dbReference>
<protein>
    <submittedName>
        <fullName evidence="1">36935_t:CDS:1</fullName>
    </submittedName>
</protein>
<evidence type="ECO:0000313" key="1">
    <source>
        <dbReference type="EMBL" id="CAG8803954.1"/>
    </source>
</evidence>
<accession>A0ACA9RQS9</accession>
<name>A0ACA9RQS9_9GLOM</name>
<dbReference type="EMBL" id="CAJVQC010063801">
    <property type="protein sequence ID" value="CAG8803954.1"/>
    <property type="molecule type" value="Genomic_DNA"/>
</dbReference>
<organism evidence="1 2">
    <name type="scientific">Racocetra persica</name>
    <dbReference type="NCBI Taxonomy" id="160502"/>
    <lineage>
        <taxon>Eukaryota</taxon>
        <taxon>Fungi</taxon>
        <taxon>Fungi incertae sedis</taxon>
        <taxon>Mucoromycota</taxon>
        <taxon>Glomeromycotina</taxon>
        <taxon>Glomeromycetes</taxon>
        <taxon>Diversisporales</taxon>
        <taxon>Gigasporaceae</taxon>
        <taxon>Racocetra</taxon>
    </lineage>
</organism>
<evidence type="ECO:0000313" key="2">
    <source>
        <dbReference type="Proteomes" id="UP000789920"/>
    </source>
</evidence>
<gene>
    <name evidence="1" type="ORF">RPERSI_LOCUS21622</name>
</gene>